<dbReference type="EMBL" id="CP000821">
    <property type="protein sequence ID" value="ABV36811.1"/>
    <property type="molecule type" value="Genomic_DNA"/>
</dbReference>
<dbReference type="RefSeq" id="WP_012142546.1">
    <property type="nucleotide sequence ID" value="NC_009831.1"/>
</dbReference>
<dbReference type="HOGENOM" id="CLU_1371409_0_0_6"/>
<gene>
    <name evidence="1" type="ordered locus">Ssed_2202</name>
</gene>
<evidence type="ECO:0000313" key="2">
    <source>
        <dbReference type="Proteomes" id="UP000002015"/>
    </source>
</evidence>
<dbReference type="Proteomes" id="UP000002015">
    <property type="component" value="Chromosome"/>
</dbReference>
<dbReference type="AlphaFoldDB" id="A8FVD8"/>
<organism evidence="1 2">
    <name type="scientific">Shewanella sediminis (strain HAW-EB3)</name>
    <dbReference type="NCBI Taxonomy" id="425104"/>
    <lineage>
        <taxon>Bacteria</taxon>
        <taxon>Pseudomonadati</taxon>
        <taxon>Pseudomonadota</taxon>
        <taxon>Gammaproteobacteria</taxon>
        <taxon>Alteromonadales</taxon>
        <taxon>Shewanellaceae</taxon>
        <taxon>Shewanella</taxon>
    </lineage>
</organism>
<accession>A8FVD8</accession>
<reference evidence="1 2" key="1">
    <citation type="submission" date="2007-08" db="EMBL/GenBank/DDBJ databases">
        <title>Complete sequence of Shewanella sediminis HAW-EB3.</title>
        <authorList>
            <consortium name="US DOE Joint Genome Institute"/>
            <person name="Copeland A."/>
            <person name="Lucas S."/>
            <person name="Lapidus A."/>
            <person name="Barry K."/>
            <person name="Glavina del Rio T."/>
            <person name="Dalin E."/>
            <person name="Tice H."/>
            <person name="Pitluck S."/>
            <person name="Chertkov O."/>
            <person name="Brettin T."/>
            <person name="Bruce D."/>
            <person name="Detter J.C."/>
            <person name="Han C."/>
            <person name="Schmutz J."/>
            <person name="Larimer F."/>
            <person name="Land M."/>
            <person name="Hauser L."/>
            <person name="Kyrpides N."/>
            <person name="Kim E."/>
            <person name="Zhao J.-S."/>
            <person name="Richardson P."/>
        </authorList>
    </citation>
    <scope>NUCLEOTIDE SEQUENCE [LARGE SCALE GENOMIC DNA]</scope>
    <source>
        <strain evidence="1 2">HAW-EB3</strain>
    </source>
</reference>
<keyword evidence="2" id="KW-1185">Reference proteome</keyword>
<sequence length="207" mass="22734" precursor="true">MRRMMIITAGAVCAAGAWWWLKSPRSTPVAVNSSSPGQTSGADSPLDYLNFDFNKILSGDSNMPISNKPYQQSGGDPVPKGIRNNNPLNIEAGRDQWQGMKGDDGRFIIFESPFWGIRAAARTLKTYRDKWGLNNVQDIVTRWAPPSDNNPTDKYISFVARKAGVLASQPLGAADYPRVVSAMIHFENGYNPYDEITISNATAEGFA</sequence>
<name>A8FVD8_SHESH</name>
<dbReference type="KEGG" id="sse:Ssed_2202"/>
<dbReference type="STRING" id="425104.Ssed_2202"/>
<proteinExistence type="predicted"/>
<protein>
    <recommendedName>
        <fullName evidence="3">Structural protein P5</fullName>
    </recommendedName>
</protein>
<evidence type="ECO:0000313" key="1">
    <source>
        <dbReference type="EMBL" id="ABV36811.1"/>
    </source>
</evidence>
<evidence type="ECO:0008006" key="3">
    <source>
        <dbReference type="Google" id="ProtNLM"/>
    </source>
</evidence>
<dbReference type="eggNOG" id="ENOG5032ZB3">
    <property type="taxonomic scope" value="Bacteria"/>
</dbReference>